<dbReference type="PANTHER" id="PTHR35186:SF4">
    <property type="entry name" value="PRION-INHIBITION AND PROPAGATION HELO DOMAIN-CONTAINING PROTEIN"/>
    <property type="match status" value="1"/>
</dbReference>
<dbReference type="RefSeq" id="XP_060342251.1">
    <property type="nucleotide sequence ID" value="XM_060498788.1"/>
</dbReference>
<dbReference type="Proteomes" id="UP001241169">
    <property type="component" value="Unassembled WGS sequence"/>
</dbReference>
<dbReference type="CDD" id="cd00306">
    <property type="entry name" value="Peptidases_S8_S53"/>
    <property type="match status" value="1"/>
</dbReference>
<accession>A0ABQ9S0S3</accession>
<dbReference type="InterPro" id="IPR056002">
    <property type="entry name" value="DUF7580"/>
</dbReference>
<sequence length="639" mass="71185">MAGRANFYPKNQVRSALITDLRLWSPYVDIACRRARYADDPSSTPMAQNAIAVSKQTFCQLITCRNQCQLSFEALSDGKVFMQPMQRFSVGFLLHESSISLHDLVTHHGARLNPSRKILLSYVLAKSFWQLYGSEWMRNPWTKSDVHFMFEQRGEKLAGIYVNEPFLSAHFDGCTESKNSAMVHSFPKILALGTMLLEIELGVGIETLRLPSDVQVDGRPHANTDLIVGKRVLAAKRAENDFFAAFADVVERCLDIHSFLEYADDDEGLRHAIEERIVNVLHSCYRTNWTNDPDFEEITPVILNPPTSSRTLKSPGRASNDQHGARLIGSNSQANWDSPQDHLNVSHLSSQPSRIAILDTGVRRELRSLTTSYEDFISVNGFNHQDNTNHGTCAVALIKKIYTSAQIYVGRVFEGHNASDDTASLMARKAIYHARTVWEADIIVMPSGFDAANTDLELAINDACNAKVLTFAAASNFGNIRDIAFPARLYTSLKLFCMFSTTAGIRANCDFNPSPSPHAKYNFAVLGEDVELPIPALSSEPFKLSGTSFSAIIAAAIAGQILEFVRHEHAHGWIPCADKIRTVEGMSAVFSAMAKDKDNGYHCIAPWKILSQRLRHETVNKAEAREDLRITIIRALETC</sequence>
<gene>
    <name evidence="2" type="ORF">CPAR01_14537</name>
</gene>
<dbReference type="EMBL" id="MOPA01000016">
    <property type="protein sequence ID" value="KAK1521620.1"/>
    <property type="molecule type" value="Genomic_DNA"/>
</dbReference>
<reference evidence="2 3" key="1">
    <citation type="submission" date="2016-10" db="EMBL/GenBank/DDBJ databases">
        <title>The genome sequence of Colletotrichum fioriniae PJ7.</title>
        <authorList>
            <person name="Baroncelli R."/>
        </authorList>
    </citation>
    <scope>NUCLEOTIDE SEQUENCE [LARGE SCALE GENOMIC DNA]</scope>
    <source>
        <strain evidence="2 3">IMI 384185</strain>
    </source>
</reference>
<keyword evidence="3" id="KW-1185">Reference proteome</keyword>
<proteinExistence type="predicted"/>
<name>A0ABQ9S0S3_9PEZI</name>
<evidence type="ECO:0000313" key="2">
    <source>
        <dbReference type="EMBL" id="KAK1521620.1"/>
    </source>
</evidence>
<dbReference type="InterPro" id="IPR036852">
    <property type="entry name" value="Peptidase_S8/S53_dom_sf"/>
</dbReference>
<dbReference type="Gene3D" id="3.40.50.200">
    <property type="entry name" value="Peptidase S8/S53 domain"/>
    <property type="match status" value="1"/>
</dbReference>
<dbReference type="GeneID" id="85382687"/>
<dbReference type="GO" id="GO:0006508">
    <property type="term" value="P:proteolysis"/>
    <property type="evidence" value="ECO:0007669"/>
    <property type="project" value="UniProtKB-KW"/>
</dbReference>
<dbReference type="Pfam" id="PF24476">
    <property type="entry name" value="DUF7580"/>
    <property type="match status" value="1"/>
</dbReference>
<keyword evidence="2" id="KW-0645">Protease</keyword>
<comment type="caution">
    <text evidence="2">The sequence shown here is derived from an EMBL/GenBank/DDBJ whole genome shotgun (WGS) entry which is preliminary data.</text>
</comment>
<feature type="domain" description="DUF7580" evidence="1">
    <location>
        <begin position="97"/>
        <end position="282"/>
    </location>
</feature>
<evidence type="ECO:0000313" key="3">
    <source>
        <dbReference type="Proteomes" id="UP001241169"/>
    </source>
</evidence>
<dbReference type="GO" id="GO:0008233">
    <property type="term" value="F:peptidase activity"/>
    <property type="evidence" value="ECO:0007669"/>
    <property type="project" value="UniProtKB-KW"/>
</dbReference>
<protein>
    <submittedName>
        <fullName evidence="2">Extracellular alkaline serine protease</fullName>
    </submittedName>
</protein>
<organism evidence="2 3">
    <name type="scientific">Colletotrichum paranaense</name>
    <dbReference type="NCBI Taxonomy" id="1914294"/>
    <lineage>
        <taxon>Eukaryota</taxon>
        <taxon>Fungi</taxon>
        <taxon>Dikarya</taxon>
        <taxon>Ascomycota</taxon>
        <taxon>Pezizomycotina</taxon>
        <taxon>Sordariomycetes</taxon>
        <taxon>Hypocreomycetidae</taxon>
        <taxon>Glomerellales</taxon>
        <taxon>Glomerellaceae</taxon>
        <taxon>Colletotrichum</taxon>
        <taxon>Colletotrichum acutatum species complex</taxon>
    </lineage>
</organism>
<keyword evidence="2" id="KW-0378">Hydrolase</keyword>
<evidence type="ECO:0000259" key="1">
    <source>
        <dbReference type="Pfam" id="PF24476"/>
    </source>
</evidence>
<dbReference type="PANTHER" id="PTHR35186">
    <property type="entry name" value="ANK_REP_REGION DOMAIN-CONTAINING PROTEIN"/>
    <property type="match status" value="1"/>
</dbReference>
<dbReference type="SUPFAM" id="SSF52743">
    <property type="entry name" value="Subtilisin-like"/>
    <property type="match status" value="1"/>
</dbReference>